<reference evidence="1 2" key="1">
    <citation type="submission" date="2015-10" db="EMBL/GenBank/DDBJ databases">
        <title>Draft genome sequence of Streptomyces caeruleatus NRRL B-24802, type strain for the species Streptomyces caeruleatus.</title>
        <authorList>
            <person name="Ruckert C."/>
            <person name="Winkler A."/>
            <person name="Kalinowski J."/>
            <person name="Kampfer P."/>
            <person name="Glaeser S."/>
        </authorList>
    </citation>
    <scope>NUCLEOTIDE SEQUENCE [LARGE SCALE GENOMIC DNA]</scope>
    <source>
        <strain evidence="1 2">NRRL B-24802</strain>
    </source>
</reference>
<comment type="caution">
    <text evidence="1">The sequence shown here is derived from an EMBL/GenBank/DDBJ whole genome shotgun (WGS) entry which is preliminary data.</text>
</comment>
<dbReference type="OrthoDB" id="4334464at2"/>
<keyword evidence="2" id="KW-1185">Reference proteome</keyword>
<evidence type="ECO:0000313" key="1">
    <source>
        <dbReference type="EMBL" id="KUN95399.1"/>
    </source>
</evidence>
<proteinExistence type="predicted"/>
<dbReference type="EMBL" id="LMWY01000049">
    <property type="protein sequence ID" value="KUN95399.1"/>
    <property type="molecule type" value="Genomic_DNA"/>
</dbReference>
<gene>
    <name evidence="1" type="ORF">AQJ67_36020</name>
</gene>
<name>A0A124I776_9ACTN</name>
<dbReference type="RefSeq" id="WP_062723675.1">
    <property type="nucleotide sequence ID" value="NZ_KQ948938.1"/>
</dbReference>
<sequence>MATTHAAVPDAAKTATLHQAFDQRELPPSEHYLDSGHLSAALLVEAKSTYGIALVTPLPADTSPQALARGGHPDVIAVDFDKPQVACPQGQSSTSWNTCTQRGTETVVAAFPVSVCGPVRSALCTTC</sequence>
<accession>A0A124I776</accession>
<protein>
    <submittedName>
        <fullName evidence="1">Uncharacterized protein</fullName>
    </submittedName>
</protein>
<dbReference type="Proteomes" id="UP000053429">
    <property type="component" value="Unassembled WGS sequence"/>
</dbReference>
<dbReference type="AlphaFoldDB" id="A0A124I776"/>
<evidence type="ECO:0000313" key="2">
    <source>
        <dbReference type="Proteomes" id="UP000053429"/>
    </source>
</evidence>
<dbReference type="STRING" id="661399.AQJ67_36020"/>
<organism evidence="1 2">
    <name type="scientific">Streptomyces caeruleatus</name>
    <dbReference type="NCBI Taxonomy" id="661399"/>
    <lineage>
        <taxon>Bacteria</taxon>
        <taxon>Bacillati</taxon>
        <taxon>Actinomycetota</taxon>
        <taxon>Actinomycetes</taxon>
        <taxon>Kitasatosporales</taxon>
        <taxon>Streptomycetaceae</taxon>
        <taxon>Streptomyces</taxon>
    </lineage>
</organism>